<evidence type="ECO:0000313" key="1">
    <source>
        <dbReference type="EMBL" id="KAK4183713.1"/>
    </source>
</evidence>
<keyword evidence="2" id="KW-1185">Reference proteome</keyword>
<organism evidence="1 2">
    <name type="scientific">Podospora australis</name>
    <dbReference type="NCBI Taxonomy" id="1536484"/>
    <lineage>
        <taxon>Eukaryota</taxon>
        <taxon>Fungi</taxon>
        <taxon>Dikarya</taxon>
        <taxon>Ascomycota</taxon>
        <taxon>Pezizomycotina</taxon>
        <taxon>Sordariomycetes</taxon>
        <taxon>Sordariomycetidae</taxon>
        <taxon>Sordariales</taxon>
        <taxon>Podosporaceae</taxon>
        <taxon>Podospora</taxon>
    </lineage>
</organism>
<evidence type="ECO:0000313" key="2">
    <source>
        <dbReference type="Proteomes" id="UP001302126"/>
    </source>
</evidence>
<dbReference type="AlphaFoldDB" id="A0AAN7AE02"/>
<name>A0AAN7AE02_9PEZI</name>
<proteinExistence type="predicted"/>
<dbReference type="EMBL" id="MU864529">
    <property type="protein sequence ID" value="KAK4183713.1"/>
    <property type="molecule type" value="Genomic_DNA"/>
</dbReference>
<sequence length="231" mass="24259">MTIYQIVSDAFCQQVLQPSPPTANEYQTSVREYLPVSVNSSPLTYLSPQGLCLHPTSNERAIMMQSLTLSLLTLLPALTVATPILNRPALLDPNTLIRKDGSSCPVVSPELSASPKQPPPYLVSLSSAKTIEVGFSMPPSATTGPCSLMLDLSTCSVQGSAKINVYALDGPDPGGLLGTAMFAAGSKATINSFACREQMCFRLEAAEEDADGSVEFTEATGGVGLGMTYGC</sequence>
<gene>
    <name evidence="1" type="ORF">QBC35DRAFT_507478</name>
</gene>
<reference evidence="1" key="1">
    <citation type="journal article" date="2023" name="Mol. Phylogenet. Evol.">
        <title>Genome-scale phylogeny and comparative genomics of the fungal order Sordariales.</title>
        <authorList>
            <person name="Hensen N."/>
            <person name="Bonometti L."/>
            <person name="Westerberg I."/>
            <person name="Brannstrom I.O."/>
            <person name="Guillou S."/>
            <person name="Cros-Aarteil S."/>
            <person name="Calhoun S."/>
            <person name="Haridas S."/>
            <person name="Kuo A."/>
            <person name="Mondo S."/>
            <person name="Pangilinan J."/>
            <person name="Riley R."/>
            <person name="LaButti K."/>
            <person name="Andreopoulos B."/>
            <person name="Lipzen A."/>
            <person name="Chen C."/>
            <person name="Yan M."/>
            <person name="Daum C."/>
            <person name="Ng V."/>
            <person name="Clum A."/>
            <person name="Steindorff A."/>
            <person name="Ohm R.A."/>
            <person name="Martin F."/>
            <person name="Silar P."/>
            <person name="Natvig D.O."/>
            <person name="Lalanne C."/>
            <person name="Gautier V."/>
            <person name="Ament-Velasquez S.L."/>
            <person name="Kruys A."/>
            <person name="Hutchinson M.I."/>
            <person name="Powell A.J."/>
            <person name="Barry K."/>
            <person name="Miller A.N."/>
            <person name="Grigoriev I.V."/>
            <person name="Debuchy R."/>
            <person name="Gladieux P."/>
            <person name="Hiltunen Thoren M."/>
            <person name="Johannesson H."/>
        </authorList>
    </citation>
    <scope>NUCLEOTIDE SEQUENCE</scope>
    <source>
        <strain evidence="1">PSN309</strain>
    </source>
</reference>
<reference evidence="1" key="2">
    <citation type="submission" date="2023-05" db="EMBL/GenBank/DDBJ databases">
        <authorList>
            <consortium name="Lawrence Berkeley National Laboratory"/>
            <person name="Steindorff A."/>
            <person name="Hensen N."/>
            <person name="Bonometti L."/>
            <person name="Westerberg I."/>
            <person name="Brannstrom I.O."/>
            <person name="Guillou S."/>
            <person name="Cros-Aarteil S."/>
            <person name="Calhoun S."/>
            <person name="Haridas S."/>
            <person name="Kuo A."/>
            <person name="Mondo S."/>
            <person name="Pangilinan J."/>
            <person name="Riley R."/>
            <person name="Labutti K."/>
            <person name="Andreopoulos B."/>
            <person name="Lipzen A."/>
            <person name="Chen C."/>
            <person name="Yanf M."/>
            <person name="Daum C."/>
            <person name="Ng V."/>
            <person name="Clum A."/>
            <person name="Ohm R."/>
            <person name="Martin F."/>
            <person name="Silar P."/>
            <person name="Natvig D."/>
            <person name="Lalanne C."/>
            <person name="Gautier V."/>
            <person name="Ament-Velasquez S.L."/>
            <person name="Kruys A."/>
            <person name="Hutchinson M.I."/>
            <person name="Powell A.J."/>
            <person name="Barry K."/>
            <person name="Miller A.N."/>
            <person name="Grigoriev I.V."/>
            <person name="Debuchy R."/>
            <person name="Gladieux P."/>
            <person name="Thoren M.H."/>
            <person name="Johannesson H."/>
        </authorList>
    </citation>
    <scope>NUCLEOTIDE SEQUENCE</scope>
    <source>
        <strain evidence="1">PSN309</strain>
    </source>
</reference>
<accession>A0AAN7AE02</accession>
<protein>
    <submittedName>
        <fullName evidence="1">Uncharacterized protein</fullName>
    </submittedName>
</protein>
<comment type="caution">
    <text evidence="1">The sequence shown here is derived from an EMBL/GenBank/DDBJ whole genome shotgun (WGS) entry which is preliminary data.</text>
</comment>
<dbReference type="Proteomes" id="UP001302126">
    <property type="component" value="Unassembled WGS sequence"/>
</dbReference>